<sequence length="36" mass="3932">MAHAAGCRGGRKAGQGRRTAVTPRRRNRKTNKNPIS</sequence>
<feature type="region of interest" description="Disordered" evidence="1">
    <location>
        <begin position="1"/>
        <end position="36"/>
    </location>
</feature>
<name>A0A8S5S3X7_9CAUD</name>
<accession>A0A8S5S3X7</accession>
<organism evidence="2">
    <name type="scientific">Siphoviridae sp. ctBLh2</name>
    <dbReference type="NCBI Taxonomy" id="2827803"/>
    <lineage>
        <taxon>Viruses</taxon>
        <taxon>Duplodnaviria</taxon>
        <taxon>Heunggongvirae</taxon>
        <taxon>Uroviricota</taxon>
        <taxon>Caudoviricetes</taxon>
    </lineage>
</organism>
<feature type="compositionally biased region" description="Basic residues" evidence="1">
    <location>
        <begin position="23"/>
        <end position="36"/>
    </location>
</feature>
<reference evidence="2" key="1">
    <citation type="journal article" date="2021" name="Proc. Natl. Acad. Sci. U.S.A.">
        <title>A Catalog of Tens of Thousands of Viruses from Human Metagenomes Reveals Hidden Associations with Chronic Diseases.</title>
        <authorList>
            <person name="Tisza M.J."/>
            <person name="Buck C.B."/>
        </authorList>
    </citation>
    <scope>NUCLEOTIDE SEQUENCE</scope>
    <source>
        <strain evidence="2">CtBLh2</strain>
    </source>
</reference>
<proteinExistence type="predicted"/>
<evidence type="ECO:0000256" key="1">
    <source>
        <dbReference type="SAM" id="MobiDB-lite"/>
    </source>
</evidence>
<evidence type="ECO:0000313" key="2">
    <source>
        <dbReference type="EMBL" id="DAF45632.1"/>
    </source>
</evidence>
<dbReference type="EMBL" id="BK032514">
    <property type="protein sequence ID" value="DAF45632.1"/>
    <property type="molecule type" value="Genomic_DNA"/>
</dbReference>
<protein>
    <submittedName>
        <fullName evidence="2">Uncharacterized protein</fullName>
    </submittedName>
</protein>